<sequence length="1795" mass="196955">MSRSRSRRLQHADVEECPHDPTLQEDSATKKPVTAEEALEIAIGESQDVEYTIDSDNSPYLEVRANVPNTDDPTLPINTFRMWFLGVVFTLVGTGVNQFFSMRYPSVTITSLVAQLISYPVGCLFAKALPIVKVRVFGRVIDINPDHHFNIKEHAVITIMSNLSFNQSWASAIIQAQKVYLGMPTPVGYQILLALSMQLFGLGLAGLSYRYIIEPPHMIWPSTLANAALFQTLHSGANPIADGWRISRYRFFFQIAYNTSPLTIPFWAQANVFAGWFCIFAVTAPILYYTNTWYTAYLPLTGSDAYDNTGNLYNSTRILNDKGAIDDAKYQGYSPIFLPVTFALSYGVGFAVLSCLLTHVALHHTKDIIDTFRGQNKKDIHARLLSHYPDVAWWWYAGLTAIVVAVAIMVQYVWDTGLPFWGLFITLALAALYVIPVGTVYAVANLNANVLTVLGEIVSGYLLTGKPLVLLIFKFYAYTGLSQAMYYGADMKLGLYMKIPRRTLFAAQLVACILGTLTQNGVLLWMLGHVKDVCSSDQPDNFTCPQGRVNYNSAVFWGAIGPARLYNIGQRYSGLLHMFWIGASLPIITFFLQKKFPNNRLLNAVHWPIFFAGTGNLPPATGINYSTAFVVSLVFNKCSLECRERGLACSTQLVLKWESEFASRGLAFGRAGVWSKSGSQSKTLPPSAFLSYDDQEWCDIPLIESWGFVNIGVSTFEQPGQVNVACDELNAVVVRDKGKGRLEVKPNWRAQVDLTNYGPSLQFLPQLATSLPLFPHVNGQNQGHLFDYYLQQVCPRTTASSKLSSPFASAILPFCLSASPILFKAIQALGACHWSRFDASYSVTGLHLKSEALRGLRHRLATEGSLSCSTDPEVLAIMMMLCLYEIVDNCDERWTIHLKGAKDLIRLRRQRMALSKSRHVQDPVTAFAELFFAFQDVMGRTACGEEVLFGSDYWQENERNIDLWMGCSPELVSILSSITELSRTRRQLSSDSAHTAFSLRAASLGHKLENLIQEITDDEDQTLQSAAELKRLAAVLYLHCALYGASPSTPLVVSYVRKILRLVSDLLDSGSLVSMTWPIFVAAVELDPAHDEVWSDGETIVHGRPLVLRALAAMAESSVSNVARTRAVIVKVWQARDSDMLKGFSVDSLDGTTSCNDWECVPALPFASKLSEQLSQRKEQCESATDTESSGKSTSLGPPLRPSPKSRSLSDAPKPTSARSNSEEERPSSKDDNSLSSLPETPRRPSMHGFPLTFHSKPSGPSSLSSRAPLSPKLDSSHIYGSPGSVLPRRSRGLDFSRACTNLHHSTLAESSPDSSPTIGGRGMTIPQRRGSIGSTSVPPFSTSGPADRTAISSSVSSVNMMESDTSSSEEDDEPMGNDRDDMIMNTPQANKMGGGMSPFAVGNVSSPGNDWMGGYSQAAASLMSFQRARFRKGRSRHSSSSASGNSSKQSPGPLSPPVVKSIENQNGYFGSRSSIGARRESLSLGTRDLRLSDLSDEGENRGNSPSTSNSEGGPLGVIRRAVTRRGNLLPKTKTFARIRAALMEEAAPIEGEAKREAEVIRQVRESEPDIPQKSPSLDALSSSNPFQPADLARGLDDLPAKTGTSVPDEPSFSEEAHRHSAGAEFWDSFDERYRTPPPAPLRQMGTSVSEDDLSMDITPSTTRGSVSEFAKPVERPSSRCSTPLATQPSSIFEFKRKRRRDDDFDPNLFKRRAVSPSMSVQSSPVMPNSPAVRETGTSIWGPPKSNIGSLFPDRPSTESSNRNPSTTGHAGHMKRVGLQGMTETNDGFMNMSIE</sequence>
<feature type="transmembrane region" description="Helical" evidence="8">
    <location>
        <begin position="468"/>
        <end position="488"/>
    </location>
</feature>
<evidence type="ECO:0000256" key="6">
    <source>
        <dbReference type="ARBA" id="ARBA00023136"/>
    </source>
</evidence>
<feature type="transmembrane region" description="Helical" evidence="8">
    <location>
        <begin position="191"/>
        <end position="212"/>
    </location>
</feature>
<dbReference type="GO" id="GO:0035673">
    <property type="term" value="F:oligopeptide transmembrane transporter activity"/>
    <property type="evidence" value="ECO:0007669"/>
    <property type="project" value="InterPro"/>
</dbReference>
<feature type="compositionally biased region" description="Polar residues" evidence="7">
    <location>
        <begin position="1305"/>
        <end position="1318"/>
    </location>
</feature>
<evidence type="ECO:0000256" key="7">
    <source>
        <dbReference type="SAM" id="MobiDB-lite"/>
    </source>
</evidence>
<feature type="compositionally biased region" description="Basic residues" evidence="7">
    <location>
        <begin position="1429"/>
        <end position="1438"/>
    </location>
</feature>
<evidence type="ECO:0000256" key="3">
    <source>
        <dbReference type="ARBA" id="ARBA00022448"/>
    </source>
</evidence>
<feature type="transmembrane region" description="Helical" evidence="8">
    <location>
        <begin position="82"/>
        <end position="100"/>
    </location>
</feature>
<evidence type="ECO:0000313" key="10">
    <source>
        <dbReference type="Proteomes" id="UP000541154"/>
    </source>
</evidence>
<feature type="compositionally biased region" description="Low complexity" evidence="7">
    <location>
        <begin position="1256"/>
        <end position="1274"/>
    </location>
</feature>
<feature type="region of interest" description="Disordered" evidence="7">
    <location>
        <begin position="1"/>
        <end position="32"/>
    </location>
</feature>
<dbReference type="PANTHER" id="PTHR42106:SF1">
    <property type="match status" value="1"/>
</dbReference>
<dbReference type="InterPro" id="IPR021858">
    <property type="entry name" value="Fun_TF"/>
</dbReference>
<keyword evidence="10" id="KW-1185">Reference proteome</keyword>
<comment type="subcellular location">
    <subcellularLocation>
        <location evidence="1">Membrane</location>
        <topology evidence="1">Multi-pass membrane protein</topology>
    </subcellularLocation>
</comment>
<dbReference type="InterPro" id="IPR004813">
    <property type="entry name" value="OPT"/>
</dbReference>
<feature type="compositionally biased region" description="Basic and acidic residues" evidence="7">
    <location>
        <begin position="1552"/>
        <end position="1568"/>
    </location>
</feature>
<feature type="transmembrane region" description="Helical" evidence="8">
    <location>
        <begin position="266"/>
        <end position="289"/>
    </location>
</feature>
<evidence type="ECO:0000256" key="2">
    <source>
        <dbReference type="ARBA" id="ARBA00008807"/>
    </source>
</evidence>
<dbReference type="NCBIfam" id="TIGR00728">
    <property type="entry name" value="OPT_sfam"/>
    <property type="match status" value="2"/>
</dbReference>
<feature type="region of interest" description="Disordered" evidence="7">
    <location>
        <begin position="1552"/>
        <end position="1795"/>
    </location>
</feature>
<feature type="compositionally biased region" description="Polar residues" evidence="7">
    <location>
        <begin position="1463"/>
        <end position="1475"/>
    </location>
</feature>
<feature type="compositionally biased region" description="Low complexity" evidence="7">
    <location>
        <begin position="1353"/>
        <end position="1367"/>
    </location>
</feature>
<evidence type="ECO:0000313" key="9">
    <source>
        <dbReference type="EMBL" id="KAF5856961.1"/>
    </source>
</evidence>
<comment type="caution">
    <text evidence="9">The sequence shown here is derived from an EMBL/GenBank/DDBJ whole genome shotgun (WGS) entry which is preliminary data.</text>
</comment>
<feature type="transmembrane region" description="Helical" evidence="8">
    <location>
        <begin position="574"/>
        <end position="592"/>
    </location>
</feature>
<feature type="compositionally biased region" description="Polar residues" evidence="7">
    <location>
        <begin position="1502"/>
        <end position="1512"/>
    </location>
</feature>
<feature type="region of interest" description="Disordered" evidence="7">
    <location>
        <begin position="1175"/>
        <end position="1291"/>
    </location>
</feature>
<feature type="compositionally biased region" description="Basic and acidic residues" evidence="7">
    <location>
        <begin position="10"/>
        <end position="19"/>
    </location>
</feature>
<proteinExistence type="inferred from homology"/>
<feature type="compositionally biased region" description="Polar residues" evidence="7">
    <location>
        <begin position="1758"/>
        <end position="1769"/>
    </location>
</feature>
<keyword evidence="4 8" id="KW-0812">Transmembrane</keyword>
<dbReference type="GO" id="GO:0016020">
    <property type="term" value="C:membrane"/>
    <property type="evidence" value="ECO:0007669"/>
    <property type="project" value="UniProtKB-SubCell"/>
</dbReference>
<comment type="similarity">
    <text evidence="2">Belongs to the oligopeptide OPT transporter family.</text>
</comment>
<evidence type="ECO:0000256" key="5">
    <source>
        <dbReference type="ARBA" id="ARBA00022989"/>
    </source>
</evidence>
<feature type="compositionally biased region" description="Low complexity" evidence="7">
    <location>
        <begin position="1195"/>
        <end position="1210"/>
    </location>
</feature>
<feature type="compositionally biased region" description="Polar residues" evidence="7">
    <location>
        <begin position="1182"/>
        <end position="1194"/>
    </location>
</feature>
<feature type="compositionally biased region" description="Polar residues" evidence="7">
    <location>
        <begin position="1679"/>
        <end position="1691"/>
    </location>
</feature>
<keyword evidence="6 8" id="KW-0472">Membrane</keyword>
<feature type="compositionally biased region" description="Polar residues" evidence="7">
    <location>
        <begin position="1782"/>
        <end position="1795"/>
    </location>
</feature>
<feature type="region of interest" description="Disordered" evidence="7">
    <location>
        <begin position="1427"/>
        <end position="1519"/>
    </location>
</feature>
<feature type="transmembrane region" description="Helical" evidence="8">
    <location>
        <begin position="336"/>
        <end position="362"/>
    </location>
</feature>
<organism evidence="9 10">
    <name type="scientific">Petromyces alliaceus</name>
    <name type="common">Aspergillus alliaceus</name>
    <dbReference type="NCBI Taxonomy" id="209559"/>
    <lineage>
        <taxon>Eukaryota</taxon>
        <taxon>Fungi</taxon>
        <taxon>Dikarya</taxon>
        <taxon>Ascomycota</taxon>
        <taxon>Pezizomycotina</taxon>
        <taxon>Eurotiomycetes</taxon>
        <taxon>Eurotiomycetidae</taxon>
        <taxon>Eurotiales</taxon>
        <taxon>Aspergillaceae</taxon>
        <taxon>Aspergillus</taxon>
        <taxon>Aspergillus subgen. Circumdati</taxon>
    </lineage>
</organism>
<feature type="compositionally biased region" description="Low complexity" evidence="7">
    <location>
        <begin position="1715"/>
        <end position="1731"/>
    </location>
</feature>
<feature type="transmembrane region" description="Helical" evidence="8">
    <location>
        <begin position="509"/>
        <end position="527"/>
    </location>
</feature>
<feature type="compositionally biased region" description="Low complexity" evidence="7">
    <location>
        <begin position="1439"/>
        <end position="1451"/>
    </location>
</feature>
<dbReference type="PANTHER" id="PTHR42106">
    <property type="entry name" value="CHROMOSOME 10, WHOLE GENOME SHOTGUN SEQUENCE"/>
    <property type="match status" value="1"/>
</dbReference>
<evidence type="ECO:0000256" key="1">
    <source>
        <dbReference type="ARBA" id="ARBA00004141"/>
    </source>
</evidence>
<dbReference type="Pfam" id="PF11951">
    <property type="entry name" value="Fungal_trans_2"/>
    <property type="match status" value="1"/>
</dbReference>
<keyword evidence="5 8" id="KW-1133">Transmembrane helix</keyword>
<dbReference type="EMBL" id="SPNV01000285">
    <property type="protein sequence ID" value="KAF5856961.1"/>
    <property type="molecule type" value="Genomic_DNA"/>
</dbReference>
<accession>A0A8H5ZV96</accession>
<reference evidence="9 10" key="1">
    <citation type="submission" date="2019-04" db="EMBL/GenBank/DDBJ databases">
        <title>Aspergillus burnettii sp. nov., novel species from soil in southeast Queensland.</title>
        <authorList>
            <person name="Gilchrist C.L.M."/>
            <person name="Pitt J.I."/>
            <person name="Lange L."/>
            <person name="Lacey H.J."/>
            <person name="Vuong D."/>
            <person name="Midgley D.J."/>
            <person name="Greenfield P."/>
            <person name="Bradbury M."/>
            <person name="Lacey E."/>
            <person name="Busk P.K."/>
            <person name="Pilgaard B."/>
            <person name="Chooi Y.H."/>
            <person name="Piggott A.M."/>
        </authorList>
    </citation>
    <scope>NUCLEOTIDE SEQUENCE [LARGE SCALE GENOMIC DNA]</scope>
    <source>
        <strain evidence="9 10">FRR 5400</strain>
    </source>
</reference>
<feature type="region of interest" description="Disordered" evidence="7">
    <location>
        <begin position="1305"/>
        <end position="1399"/>
    </location>
</feature>
<dbReference type="Pfam" id="PF03169">
    <property type="entry name" value="OPT"/>
    <property type="match status" value="2"/>
</dbReference>
<feature type="compositionally biased region" description="Polar residues" evidence="7">
    <location>
        <begin position="1333"/>
        <end position="1345"/>
    </location>
</feature>
<dbReference type="Proteomes" id="UP000541154">
    <property type="component" value="Unassembled WGS sequence"/>
</dbReference>
<evidence type="ECO:0000256" key="4">
    <source>
        <dbReference type="ARBA" id="ARBA00022692"/>
    </source>
</evidence>
<feature type="transmembrane region" description="Helical" evidence="8">
    <location>
        <begin position="421"/>
        <end position="444"/>
    </location>
</feature>
<feature type="transmembrane region" description="Helical" evidence="8">
    <location>
        <begin position="393"/>
        <end position="414"/>
    </location>
</feature>
<protein>
    <submittedName>
        <fullName evidence="9">Uncharacterized protein</fullName>
    </submittedName>
</protein>
<feature type="compositionally biased region" description="Basic and acidic residues" evidence="7">
    <location>
        <begin position="1221"/>
        <end position="1233"/>
    </location>
</feature>
<gene>
    <name evidence="9" type="ORF">ETB97_006467</name>
</gene>
<feature type="compositionally biased region" description="Polar residues" evidence="7">
    <location>
        <begin position="1574"/>
        <end position="1587"/>
    </location>
</feature>
<name>A0A8H5ZV96_PETAA</name>
<keyword evidence="3" id="KW-0813">Transport</keyword>
<feature type="compositionally biased region" description="Basic and acidic residues" evidence="7">
    <location>
        <begin position="1478"/>
        <end position="1494"/>
    </location>
</feature>
<evidence type="ECO:0000256" key="8">
    <source>
        <dbReference type="SAM" id="Phobius"/>
    </source>
</evidence>